<evidence type="ECO:0000256" key="7">
    <source>
        <dbReference type="RuleBase" id="RU000417"/>
    </source>
</evidence>
<dbReference type="EC" id="2.1.1.37" evidence="7"/>
<protein>
    <recommendedName>
        <fullName evidence="7">Cytosine-specific methyltransferase</fullName>
        <ecNumber evidence="7">2.1.1.37</ecNumber>
    </recommendedName>
</protein>
<dbReference type="Proteomes" id="UP000001511">
    <property type="component" value="Chromosome"/>
</dbReference>
<evidence type="ECO:0000313" key="9">
    <source>
        <dbReference type="Proteomes" id="UP000001511"/>
    </source>
</evidence>
<proteinExistence type="inferred from homology"/>
<keyword evidence="3 5" id="KW-0949">S-adenosyl-L-methionine</keyword>
<dbReference type="InterPro" id="IPR001525">
    <property type="entry name" value="C5_MeTfrase"/>
</dbReference>
<dbReference type="PANTHER" id="PTHR10629">
    <property type="entry name" value="CYTOSINE-SPECIFIC METHYLTRANSFERASE"/>
    <property type="match status" value="1"/>
</dbReference>
<evidence type="ECO:0000256" key="1">
    <source>
        <dbReference type="ARBA" id="ARBA00022603"/>
    </source>
</evidence>
<dbReference type="InterPro" id="IPR031303">
    <property type="entry name" value="C5_meth_CS"/>
</dbReference>
<dbReference type="GO" id="GO:0003886">
    <property type="term" value="F:DNA (cytosine-5-)-methyltransferase activity"/>
    <property type="evidence" value="ECO:0007669"/>
    <property type="project" value="UniProtKB-EC"/>
</dbReference>
<dbReference type="AlphaFoldDB" id="D7E461"/>
<accession>D7E461</accession>
<evidence type="ECO:0000256" key="6">
    <source>
        <dbReference type="RuleBase" id="RU000416"/>
    </source>
</evidence>
<dbReference type="NCBIfam" id="TIGR00675">
    <property type="entry name" value="dcm"/>
    <property type="match status" value="1"/>
</dbReference>
<keyword evidence="1 5" id="KW-0489">Methyltransferase</keyword>
<dbReference type="SUPFAM" id="SSF53335">
    <property type="entry name" value="S-adenosyl-L-methionine-dependent methyltransferases"/>
    <property type="match status" value="1"/>
</dbReference>
<dbReference type="InterPro" id="IPR018117">
    <property type="entry name" value="C5_DNA_meth_AS"/>
</dbReference>
<dbReference type="STRING" id="551115.Aazo_3736"/>
<dbReference type="OrthoDB" id="451520at2"/>
<dbReference type="GO" id="GO:0009307">
    <property type="term" value="P:DNA restriction-modification system"/>
    <property type="evidence" value="ECO:0007669"/>
    <property type="project" value="UniProtKB-KW"/>
</dbReference>
<evidence type="ECO:0000256" key="2">
    <source>
        <dbReference type="ARBA" id="ARBA00022679"/>
    </source>
</evidence>
<dbReference type="RefSeq" id="WP_013192293.1">
    <property type="nucleotide sequence ID" value="NC_014248.1"/>
</dbReference>
<dbReference type="PROSITE" id="PS00094">
    <property type="entry name" value="C5_MTASE_1"/>
    <property type="match status" value="1"/>
</dbReference>
<evidence type="ECO:0000313" key="8">
    <source>
        <dbReference type="EMBL" id="ADI65279.1"/>
    </source>
</evidence>
<name>D7E461_NOSA0</name>
<dbReference type="PROSITE" id="PS00095">
    <property type="entry name" value="C5_MTASE_2"/>
    <property type="match status" value="1"/>
</dbReference>
<dbReference type="eggNOG" id="COG0270">
    <property type="taxonomic scope" value="Bacteria"/>
</dbReference>
<dbReference type="GO" id="GO:0032259">
    <property type="term" value="P:methylation"/>
    <property type="evidence" value="ECO:0007669"/>
    <property type="project" value="UniProtKB-KW"/>
</dbReference>
<evidence type="ECO:0000256" key="3">
    <source>
        <dbReference type="ARBA" id="ARBA00022691"/>
    </source>
</evidence>
<evidence type="ECO:0000256" key="5">
    <source>
        <dbReference type="PROSITE-ProRule" id="PRU01016"/>
    </source>
</evidence>
<dbReference type="Pfam" id="PF00145">
    <property type="entry name" value="DNA_methylase"/>
    <property type="match status" value="1"/>
</dbReference>
<sequence length="434" mass="49192">MFRQRPIAVDLFAGAGGMTLGFEQAGFDVLVSVELDPIHCAIHKFNFPFWKVLCKSVEETTGSEIRNSSDIGNQEIDVVFGGPPCQGFSLIGKRSIDDPRNTLGFHFIRLVLELQPNFFVLENVKGMTVGKHKEFTTEIIDKFENNGYKVNRNYQLLNAANYGVPQNRERLFLLGCRQDLKLPNHPDKITHPAKSNNSIACTTIALSKLPSTPTVLQAIQDLPEIENYPELYQQDWVVTDFGKPSNYGKKMRHPSLSKNNYSYQRKFNHNILTSSLRTKHNPESIERFALTPYGKIEPISRFYKLAPDGLCNTLRAGTASNKGAFTSPRPIHPFKPRCITVREAARLHSYPDWFRFHPTKWHGFRQIGNSVPPLLAQAVASEIIKVLGIKSSQLKFGKDLKDLGETRLLTFDMSEAAKYFDVNPDVIEPRIRKK</sequence>
<feature type="active site" evidence="5">
    <location>
        <position position="85"/>
    </location>
</feature>
<dbReference type="EMBL" id="CP002059">
    <property type="protein sequence ID" value="ADI65279.1"/>
    <property type="molecule type" value="Genomic_DNA"/>
</dbReference>
<dbReference type="InterPro" id="IPR050390">
    <property type="entry name" value="C5-Methyltransferase"/>
</dbReference>
<keyword evidence="2 5" id="KW-0808">Transferase</keyword>
<comment type="catalytic activity">
    <reaction evidence="7">
        <text>a 2'-deoxycytidine in DNA + S-adenosyl-L-methionine = a 5-methyl-2'-deoxycytidine in DNA + S-adenosyl-L-homocysteine + H(+)</text>
        <dbReference type="Rhea" id="RHEA:13681"/>
        <dbReference type="Rhea" id="RHEA-COMP:11369"/>
        <dbReference type="Rhea" id="RHEA-COMP:11370"/>
        <dbReference type="ChEBI" id="CHEBI:15378"/>
        <dbReference type="ChEBI" id="CHEBI:57856"/>
        <dbReference type="ChEBI" id="CHEBI:59789"/>
        <dbReference type="ChEBI" id="CHEBI:85452"/>
        <dbReference type="ChEBI" id="CHEBI:85454"/>
        <dbReference type="EC" id="2.1.1.37"/>
    </reaction>
</comment>
<comment type="similarity">
    <text evidence="5 6">Belongs to the class I-like SAM-binding methyltransferase superfamily. C5-methyltransferase family.</text>
</comment>
<dbReference type="PROSITE" id="PS51679">
    <property type="entry name" value="SAM_MT_C5"/>
    <property type="match status" value="1"/>
</dbReference>
<gene>
    <name evidence="8" type="ordered locus">Aazo_3736</name>
</gene>
<dbReference type="REBASE" id="26568">
    <property type="entry name" value="M.Naz708ORF3736P"/>
</dbReference>
<keyword evidence="9" id="KW-1185">Reference proteome</keyword>
<dbReference type="HOGENOM" id="CLU_006958_2_4_3"/>
<dbReference type="Gene3D" id="3.90.120.10">
    <property type="entry name" value="DNA Methylase, subunit A, domain 2"/>
    <property type="match status" value="1"/>
</dbReference>
<dbReference type="InterPro" id="IPR029063">
    <property type="entry name" value="SAM-dependent_MTases_sf"/>
</dbReference>
<organism evidence="8 9">
    <name type="scientific">Nostoc azollae (strain 0708)</name>
    <name type="common">Anabaena azollae (strain 0708)</name>
    <dbReference type="NCBI Taxonomy" id="551115"/>
    <lineage>
        <taxon>Bacteria</taxon>
        <taxon>Bacillati</taxon>
        <taxon>Cyanobacteriota</taxon>
        <taxon>Cyanophyceae</taxon>
        <taxon>Nostocales</taxon>
        <taxon>Nostocaceae</taxon>
        <taxon>Trichormus</taxon>
    </lineage>
</organism>
<evidence type="ECO:0000256" key="4">
    <source>
        <dbReference type="ARBA" id="ARBA00022747"/>
    </source>
</evidence>
<dbReference type="Gene3D" id="3.40.50.150">
    <property type="entry name" value="Vaccinia Virus protein VP39"/>
    <property type="match status" value="1"/>
</dbReference>
<reference evidence="8 9" key="1">
    <citation type="journal article" date="2010" name="PLoS ONE">
        <title>Genome erosion in a nitrogen-fixing vertically transmitted endosymbiotic multicellular cyanobacterium.</title>
        <authorList>
            <person name="Ran L."/>
            <person name="Larsson J."/>
            <person name="Vigil-Stenman T."/>
            <person name="Nylander J.A."/>
            <person name="Ininbergs K."/>
            <person name="Zheng W.W."/>
            <person name="Lapidus A."/>
            <person name="Lowry S."/>
            <person name="Haselkorn R."/>
            <person name="Bergman B."/>
        </authorList>
    </citation>
    <scope>NUCLEOTIDE SEQUENCE [LARGE SCALE GENOMIC DNA]</scope>
    <source>
        <strain evidence="8 9">0708</strain>
    </source>
</reference>
<dbReference type="PRINTS" id="PR00105">
    <property type="entry name" value="C5METTRFRASE"/>
</dbReference>
<dbReference type="PANTHER" id="PTHR10629:SF52">
    <property type="entry name" value="DNA (CYTOSINE-5)-METHYLTRANSFERASE 1"/>
    <property type="match status" value="1"/>
</dbReference>
<dbReference type="KEGG" id="naz:Aazo_3736"/>
<keyword evidence="4" id="KW-0680">Restriction system</keyword>